<dbReference type="GO" id="GO:0004803">
    <property type="term" value="F:transposase activity"/>
    <property type="evidence" value="ECO:0007669"/>
    <property type="project" value="InterPro"/>
</dbReference>
<dbReference type="OrthoDB" id="135603at2"/>
<reference evidence="2 3" key="1">
    <citation type="submission" date="2019-01" db="EMBL/GenBank/DDBJ databases">
        <title>Draft genome sequence of Dictyobacter sp. Uno17.</title>
        <authorList>
            <person name="Wang C.M."/>
            <person name="Zheng Y."/>
            <person name="Sakai Y."/>
            <person name="Abe K."/>
            <person name="Yokota A."/>
            <person name="Yabe S."/>
        </authorList>
    </citation>
    <scope>NUCLEOTIDE SEQUENCE [LARGE SCALE GENOMIC DNA]</scope>
    <source>
        <strain evidence="2 3">Uno17</strain>
    </source>
</reference>
<dbReference type="EMBL" id="BIXY01000082">
    <property type="protein sequence ID" value="GCF10760.1"/>
    <property type="molecule type" value="Genomic_DNA"/>
</dbReference>
<evidence type="ECO:0000313" key="3">
    <source>
        <dbReference type="Proteomes" id="UP000322530"/>
    </source>
</evidence>
<gene>
    <name evidence="2" type="ORF">KDI_43240</name>
</gene>
<sequence length="209" mass="23780">MTSLRDMLKETALLTGFPDVFTSIASQERLPRDVLHRRLLLCLYGLGTNTGFKRLPSADPGTTDSDLRYVRSRYIHKEQLRNAIAHVANAIFEVRRADIWGEGTTACASDSKKFGAWNQNLLTEWHIRYRGPGILIYWHVERKSTCIYSQLKSCSSSEVAAMIEGLLRHCTDAEIEKNYVDTHGQSGSRPFFSASTWNRRSCGEKFMRA</sequence>
<dbReference type="Proteomes" id="UP000322530">
    <property type="component" value="Unassembled WGS sequence"/>
</dbReference>
<evidence type="ECO:0000313" key="2">
    <source>
        <dbReference type="EMBL" id="GCF10760.1"/>
    </source>
</evidence>
<dbReference type="AlphaFoldDB" id="A0A5A5TGQ7"/>
<dbReference type="GO" id="GO:0006313">
    <property type="term" value="P:DNA transposition"/>
    <property type="evidence" value="ECO:0007669"/>
    <property type="project" value="InterPro"/>
</dbReference>
<comment type="caution">
    <text evidence="2">The sequence shown here is derived from an EMBL/GenBank/DDBJ whole genome shotgun (WGS) entry which is preliminary data.</text>
</comment>
<name>A0A5A5TGQ7_9CHLR</name>
<evidence type="ECO:0000259" key="1">
    <source>
        <dbReference type="Pfam" id="PF01526"/>
    </source>
</evidence>
<keyword evidence="3" id="KW-1185">Reference proteome</keyword>
<feature type="domain" description="Tn3 transposase DDE" evidence="1">
    <location>
        <begin position="6"/>
        <end position="186"/>
    </location>
</feature>
<organism evidence="2 3">
    <name type="scientific">Dictyobacter arantiisoli</name>
    <dbReference type="NCBI Taxonomy" id="2014874"/>
    <lineage>
        <taxon>Bacteria</taxon>
        <taxon>Bacillati</taxon>
        <taxon>Chloroflexota</taxon>
        <taxon>Ktedonobacteria</taxon>
        <taxon>Ktedonobacterales</taxon>
        <taxon>Dictyobacteraceae</taxon>
        <taxon>Dictyobacter</taxon>
    </lineage>
</organism>
<protein>
    <recommendedName>
        <fullName evidence="1">Tn3 transposase DDE domain-containing protein</fullName>
    </recommendedName>
</protein>
<proteinExistence type="predicted"/>
<dbReference type="Pfam" id="PF01526">
    <property type="entry name" value="DDE_Tnp_Tn3"/>
    <property type="match status" value="1"/>
</dbReference>
<accession>A0A5A5TGQ7</accession>
<dbReference type="InterPro" id="IPR002513">
    <property type="entry name" value="Tn3_Tnp_DDE_dom"/>
</dbReference>